<keyword evidence="6" id="KW-0813">Transport</keyword>
<keyword evidence="4 7" id="KW-1133">Transmembrane helix</keyword>
<dbReference type="GO" id="GO:0017038">
    <property type="term" value="P:protein import"/>
    <property type="evidence" value="ECO:0007669"/>
    <property type="project" value="TreeGrafter"/>
</dbReference>
<dbReference type="InterPro" id="IPR002898">
    <property type="entry name" value="MotA_ExbB_proton_chnl"/>
</dbReference>
<reference evidence="9 10" key="1">
    <citation type="submission" date="2020-04" db="EMBL/GenBank/DDBJ databases">
        <title>Draft genome of Leeia sp. IMCC25680.</title>
        <authorList>
            <person name="Song J."/>
            <person name="Cho J.-C."/>
        </authorList>
    </citation>
    <scope>NUCLEOTIDE SEQUENCE [LARGE SCALE GENOMIC DNA]</scope>
    <source>
        <strain evidence="9 10">IMCC25680</strain>
    </source>
</reference>
<dbReference type="GO" id="GO:0005886">
    <property type="term" value="C:plasma membrane"/>
    <property type="evidence" value="ECO:0007669"/>
    <property type="project" value="UniProtKB-SubCell"/>
</dbReference>
<evidence type="ECO:0000259" key="8">
    <source>
        <dbReference type="Pfam" id="PF01618"/>
    </source>
</evidence>
<organism evidence="9 10">
    <name type="scientific">Leeia aquatica</name>
    <dbReference type="NCBI Taxonomy" id="2725557"/>
    <lineage>
        <taxon>Bacteria</taxon>
        <taxon>Pseudomonadati</taxon>
        <taxon>Pseudomonadota</taxon>
        <taxon>Betaproteobacteria</taxon>
        <taxon>Neisseriales</taxon>
        <taxon>Leeiaceae</taxon>
        <taxon>Leeia</taxon>
    </lineage>
</organism>
<evidence type="ECO:0000313" key="9">
    <source>
        <dbReference type="EMBL" id="NLR76380.1"/>
    </source>
</evidence>
<evidence type="ECO:0000256" key="1">
    <source>
        <dbReference type="ARBA" id="ARBA00004651"/>
    </source>
</evidence>
<keyword evidence="2" id="KW-1003">Cell membrane</keyword>
<dbReference type="Proteomes" id="UP000587991">
    <property type="component" value="Unassembled WGS sequence"/>
</dbReference>
<keyword evidence="3 7" id="KW-0812">Transmembrane</keyword>
<dbReference type="InterPro" id="IPR050790">
    <property type="entry name" value="ExbB/TolQ_transport"/>
</dbReference>
<dbReference type="PANTHER" id="PTHR30625">
    <property type="entry name" value="PROTEIN TOLQ"/>
    <property type="match status" value="1"/>
</dbReference>
<evidence type="ECO:0000256" key="2">
    <source>
        <dbReference type="ARBA" id="ARBA00022475"/>
    </source>
</evidence>
<dbReference type="AlphaFoldDB" id="A0A847RZ21"/>
<dbReference type="RefSeq" id="WP_168878036.1">
    <property type="nucleotide sequence ID" value="NZ_JABAIM010000003.1"/>
</dbReference>
<evidence type="ECO:0000256" key="5">
    <source>
        <dbReference type="ARBA" id="ARBA00023136"/>
    </source>
</evidence>
<proteinExistence type="inferred from homology"/>
<dbReference type="EMBL" id="JABAIM010000003">
    <property type="protein sequence ID" value="NLR76380.1"/>
    <property type="molecule type" value="Genomic_DNA"/>
</dbReference>
<keyword evidence="5 7" id="KW-0472">Membrane</keyword>
<comment type="caution">
    <text evidence="9">The sequence shown here is derived from an EMBL/GenBank/DDBJ whole genome shotgun (WGS) entry which is preliminary data.</text>
</comment>
<feature type="transmembrane region" description="Helical" evidence="7">
    <location>
        <begin position="155"/>
        <end position="174"/>
    </location>
</feature>
<dbReference type="PANTHER" id="PTHR30625:SF11">
    <property type="entry name" value="MOTA_TOLQ_EXBB PROTON CHANNEL DOMAIN-CONTAINING PROTEIN"/>
    <property type="match status" value="1"/>
</dbReference>
<feature type="transmembrane region" description="Helical" evidence="7">
    <location>
        <begin position="12"/>
        <end position="31"/>
    </location>
</feature>
<evidence type="ECO:0000256" key="7">
    <source>
        <dbReference type="SAM" id="Phobius"/>
    </source>
</evidence>
<dbReference type="Pfam" id="PF01618">
    <property type="entry name" value="MotA_ExbB"/>
    <property type="match status" value="1"/>
</dbReference>
<evidence type="ECO:0000313" key="10">
    <source>
        <dbReference type="Proteomes" id="UP000587991"/>
    </source>
</evidence>
<sequence>MYSIIQAAGWPIWLLIVSSIAALAIIIERAWSLRSGNIIPSGLLREVVQEYRQHGVNEALLKKLIDPRAPLMSRVFASGLKNVGSSREIMKESIEEAGRAASIELERFLTTLGTIAAMSPLLGLFGTVVGMIEIFGAGGGSTGQNPAELAHGISVALYNTAFGIIVAVPSMAFYRHFRTKVDQLLVEMEQQAIKLVEILHGERQG</sequence>
<gene>
    <name evidence="9" type="ORF">HF682_14530</name>
</gene>
<evidence type="ECO:0000256" key="4">
    <source>
        <dbReference type="ARBA" id="ARBA00022989"/>
    </source>
</evidence>
<keyword evidence="10" id="KW-1185">Reference proteome</keyword>
<keyword evidence="6" id="KW-0653">Protein transport</keyword>
<protein>
    <submittedName>
        <fullName evidence="9">MotA/TolQ/ExbB proton channel family protein</fullName>
    </submittedName>
</protein>
<comment type="similarity">
    <text evidence="6">Belongs to the exbB/tolQ family.</text>
</comment>
<feature type="domain" description="MotA/TolQ/ExbB proton channel" evidence="8">
    <location>
        <begin position="72"/>
        <end position="189"/>
    </location>
</feature>
<feature type="transmembrane region" description="Helical" evidence="7">
    <location>
        <begin position="108"/>
        <end position="135"/>
    </location>
</feature>
<evidence type="ECO:0000256" key="6">
    <source>
        <dbReference type="RuleBase" id="RU004057"/>
    </source>
</evidence>
<evidence type="ECO:0000256" key="3">
    <source>
        <dbReference type="ARBA" id="ARBA00022692"/>
    </source>
</evidence>
<comment type="subcellular location">
    <subcellularLocation>
        <location evidence="1">Cell membrane</location>
        <topology evidence="1">Multi-pass membrane protein</topology>
    </subcellularLocation>
    <subcellularLocation>
        <location evidence="6">Membrane</location>
        <topology evidence="6">Multi-pass membrane protein</topology>
    </subcellularLocation>
</comment>
<accession>A0A847RZ21</accession>
<name>A0A847RZ21_9NEIS</name>